<dbReference type="OrthoDB" id="8478503at2"/>
<dbReference type="InterPro" id="IPR000620">
    <property type="entry name" value="EamA_dom"/>
</dbReference>
<protein>
    <recommendedName>
        <fullName evidence="8">EamA domain-containing protein</fullName>
    </recommendedName>
</protein>
<evidence type="ECO:0000256" key="5">
    <source>
        <dbReference type="ARBA" id="ARBA00023136"/>
    </source>
</evidence>
<keyword evidence="7" id="KW-0732">Signal</keyword>
<evidence type="ECO:0000256" key="7">
    <source>
        <dbReference type="SAM" id="SignalP"/>
    </source>
</evidence>
<feature type="domain" description="EamA" evidence="8">
    <location>
        <begin position="12"/>
        <end position="144"/>
    </location>
</feature>
<dbReference type="RefSeq" id="WP_037257521.1">
    <property type="nucleotide sequence ID" value="NZ_JALZ01000001.1"/>
</dbReference>
<feature type="transmembrane region" description="Helical" evidence="6">
    <location>
        <begin position="154"/>
        <end position="176"/>
    </location>
</feature>
<comment type="caution">
    <text evidence="9">The sequence shown here is derived from an EMBL/GenBank/DDBJ whole genome shotgun (WGS) entry which is preliminary data.</text>
</comment>
<comment type="similarity">
    <text evidence="2">Belongs to the drug/metabolite transporter (DMT) superfamily. 10 TMS drug/metabolite exporter (DME) (TC 2.A.7.3) family.</text>
</comment>
<name>X7EMX2_9RHOB</name>
<feature type="transmembrane region" description="Helical" evidence="6">
    <location>
        <begin position="128"/>
        <end position="148"/>
    </location>
</feature>
<feature type="signal peptide" evidence="7">
    <location>
        <begin position="1"/>
        <end position="32"/>
    </location>
</feature>
<feature type="transmembrane region" description="Helical" evidence="6">
    <location>
        <begin position="215"/>
        <end position="233"/>
    </location>
</feature>
<dbReference type="PANTHER" id="PTHR22911:SF6">
    <property type="entry name" value="SOLUTE CARRIER FAMILY 35 MEMBER G1"/>
    <property type="match status" value="1"/>
</dbReference>
<dbReference type="AlphaFoldDB" id="X7EMX2"/>
<evidence type="ECO:0000256" key="3">
    <source>
        <dbReference type="ARBA" id="ARBA00022692"/>
    </source>
</evidence>
<feature type="chain" id="PRO_5004978053" description="EamA domain-containing protein" evidence="7">
    <location>
        <begin position="33"/>
        <end position="291"/>
    </location>
</feature>
<feature type="transmembrane region" description="Helical" evidence="6">
    <location>
        <begin position="188"/>
        <end position="209"/>
    </location>
</feature>
<evidence type="ECO:0000259" key="8">
    <source>
        <dbReference type="Pfam" id="PF00892"/>
    </source>
</evidence>
<dbReference type="PANTHER" id="PTHR22911">
    <property type="entry name" value="ACYL-MALONYL CONDENSING ENZYME-RELATED"/>
    <property type="match status" value="1"/>
</dbReference>
<feature type="transmembrane region" description="Helical" evidence="6">
    <location>
        <begin position="270"/>
        <end position="288"/>
    </location>
</feature>
<dbReference type="PATRIC" id="fig|1449350.3.peg.273"/>
<dbReference type="Pfam" id="PF00892">
    <property type="entry name" value="EamA"/>
    <property type="match status" value="2"/>
</dbReference>
<dbReference type="eggNOG" id="COG0697">
    <property type="taxonomic scope" value="Bacteria"/>
</dbReference>
<sequence>MTTPARPSALDGIALRLFAVFLLTAMSAAARAAAQSVPVGQVVFVRSALALGPICVYMALRGGILPNLRTARPGAHLIRGSLGGLSIALSFLSLAHLPVASAEALSFLAPVLSLPLAAAFLHERVGTAALGAVLLGLAGTLLMLWSALALPEDGAVIGVAAGLGFALVMAVVRVLVKDMTRSEPAATIAFYMALISSLLALGSAPWGWVVPDRDAAIALAATGLLGGLAAIAGTEAVARAPVATLAPVEYTGLVWALLFDLVIFATVPGWQAMAGAALILTAAAMVSLPRR</sequence>
<keyword evidence="4 6" id="KW-1133">Transmembrane helix</keyword>
<accession>X7EMX2</accession>
<dbReference type="STRING" id="1449350.OCH239_01340"/>
<reference evidence="9 10" key="1">
    <citation type="submission" date="2014-01" db="EMBL/GenBank/DDBJ databases">
        <title>Roseivivax halodurans JCM 10272 Genome Sequencing.</title>
        <authorList>
            <person name="Lai Q."/>
            <person name="Li G."/>
            <person name="Shao Z."/>
        </authorList>
    </citation>
    <scope>NUCLEOTIDE SEQUENCE [LARGE SCALE GENOMIC DNA]</scope>
    <source>
        <strain evidence="9 10">JCM 10272</strain>
    </source>
</reference>
<feature type="transmembrane region" description="Helical" evidence="6">
    <location>
        <begin position="42"/>
        <end position="60"/>
    </location>
</feature>
<keyword evidence="3 6" id="KW-0812">Transmembrane</keyword>
<evidence type="ECO:0000256" key="6">
    <source>
        <dbReference type="SAM" id="Phobius"/>
    </source>
</evidence>
<evidence type="ECO:0000313" key="10">
    <source>
        <dbReference type="Proteomes" id="UP000022447"/>
    </source>
</evidence>
<dbReference type="SUPFAM" id="SSF103481">
    <property type="entry name" value="Multidrug resistance efflux transporter EmrE"/>
    <property type="match status" value="2"/>
</dbReference>
<feature type="domain" description="EamA" evidence="8">
    <location>
        <begin position="157"/>
        <end position="287"/>
    </location>
</feature>
<feature type="transmembrane region" description="Helical" evidence="6">
    <location>
        <begin position="245"/>
        <end position="264"/>
    </location>
</feature>
<feature type="transmembrane region" description="Helical" evidence="6">
    <location>
        <begin position="104"/>
        <end position="121"/>
    </location>
</feature>
<keyword evidence="10" id="KW-1185">Reference proteome</keyword>
<dbReference type="InterPro" id="IPR037185">
    <property type="entry name" value="EmrE-like"/>
</dbReference>
<dbReference type="Proteomes" id="UP000022447">
    <property type="component" value="Unassembled WGS sequence"/>
</dbReference>
<feature type="transmembrane region" description="Helical" evidence="6">
    <location>
        <begin position="81"/>
        <end position="98"/>
    </location>
</feature>
<evidence type="ECO:0000313" key="9">
    <source>
        <dbReference type="EMBL" id="ETX16498.1"/>
    </source>
</evidence>
<evidence type="ECO:0000256" key="4">
    <source>
        <dbReference type="ARBA" id="ARBA00022989"/>
    </source>
</evidence>
<proteinExistence type="inferred from homology"/>
<organism evidence="9 10">
    <name type="scientific">Roseivivax halodurans JCM 10272</name>
    <dbReference type="NCBI Taxonomy" id="1449350"/>
    <lineage>
        <taxon>Bacteria</taxon>
        <taxon>Pseudomonadati</taxon>
        <taxon>Pseudomonadota</taxon>
        <taxon>Alphaproteobacteria</taxon>
        <taxon>Rhodobacterales</taxon>
        <taxon>Roseobacteraceae</taxon>
        <taxon>Roseivivax</taxon>
    </lineage>
</organism>
<comment type="subcellular location">
    <subcellularLocation>
        <location evidence="1">Membrane</location>
        <topology evidence="1">Multi-pass membrane protein</topology>
    </subcellularLocation>
</comment>
<keyword evidence="5 6" id="KW-0472">Membrane</keyword>
<gene>
    <name evidence="9" type="ORF">OCH239_01340</name>
</gene>
<dbReference type="EMBL" id="JALZ01000001">
    <property type="protein sequence ID" value="ETX16498.1"/>
    <property type="molecule type" value="Genomic_DNA"/>
</dbReference>
<evidence type="ECO:0000256" key="1">
    <source>
        <dbReference type="ARBA" id="ARBA00004141"/>
    </source>
</evidence>
<dbReference type="GO" id="GO:0016020">
    <property type="term" value="C:membrane"/>
    <property type="evidence" value="ECO:0007669"/>
    <property type="project" value="UniProtKB-SubCell"/>
</dbReference>
<evidence type="ECO:0000256" key="2">
    <source>
        <dbReference type="ARBA" id="ARBA00009853"/>
    </source>
</evidence>